<keyword evidence="5" id="KW-0119">Carbohydrate metabolism</keyword>
<dbReference type="InterPro" id="IPR040451">
    <property type="entry name" value="GH81_N"/>
</dbReference>
<dbReference type="GO" id="GO:0071555">
    <property type="term" value="P:cell wall organization"/>
    <property type="evidence" value="ECO:0007669"/>
    <property type="project" value="UniProtKB-KW"/>
</dbReference>
<sequence>MGANRRRGPLDPSDPLASVLGRKNAVPQFYQPPIIPAPIPHQETIFRDLDDNNNSGGNTAEETAAAVTFEADWDRKATILEPISTDPPLSIFKERVHPVKPMRVRYADRSKPQPTNKFYGNLMLGDSHAPIWTHPYGLRWDSIGQTQWGISISHIDDSSKALGPLEKIDESGSGPGSSKYYLNPFLVSIGLSATELDIHHDMTVGDFGEFSCAIELTPASERALERQDRPESFLRIPVVRGMAFISAVYKEMTPQFFSNILIRELTLVPQPLPQGWVKYRFLIENGVTWLLYAKPDRSEDASLRLEMRGQGQAIATSGRFTGLVQIAKLPVGKENETETVYDQAMGVYPTEGELIIRPKYVNTQSGGYRIDWKLAGDTTMQFIHFTLPHHRDALTDKTMPTALVLPSTTKGKMVAYTGSSWHLYESERLTIEFLPDGWSENVRPEQLEAIRNQARLDIERDFSEETDLNSMYFAGKGLAKFALLCLVVHDVLHESEEVQKRCLDKLKGAFARYLENRQKFPLVYDKIWRGVISVQGLDHGPLTDFGNSWYNDHHYHYGYFIHAAAIIRHLDPTWRTEELSNYVNNLLRDVANPSSKDTYFPRFRSFDWFMGHSWSLGIFVSLDGKDEESTSEDINLYYAMSLWGRVSNRPEMDNLGEMMLTIARRSIQAYFLMEDDNTNHPPGFIGNKVTGILSENKVDHTTYFSPRVECIQGIQMIPATPALPMVRRKEFVRQEWQEQLQSRVDEIDDGWRSILMMNYATLDREVAWNYFSESDSLIPLDDGITLTWAMFYVASLEASA</sequence>
<dbReference type="Gene3D" id="2.70.98.30">
    <property type="entry name" value="Golgi alpha-mannosidase II, domain 4"/>
    <property type="match status" value="1"/>
</dbReference>
<evidence type="ECO:0000256" key="4">
    <source>
        <dbReference type="ARBA" id="ARBA00022801"/>
    </source>
</evidence>
<keyword evidence="6" id="KW-0326">Glycosidase</keyword>
<evidence type="ECO:0000256" key="7">
    <source>
        <dbReference type="ARBA" id="ARBA00023316"/>
    </source>
</evidence>
<keyword evidence="12" id="KW-1185">Reference proteome</keyword>
<evidence type="ECO:0000256" key="5">
    <source>
        <dbReference type="ARBA" id="ARBA00023277"/>
    </source>
</evidence>
<feature type="domain" description="Glycosyl hydrolase family 81 N-terminal" evidence="9">
    <location>
        <begin position="97"/>
        <end position="435"/>
    </location>
</feature>
<dbReference type="PANTHER" id="PTHR31983">
    <property type="entry name" value="ENDO-1,3(4)-BETA-GLUCANASE 1"/>
    <property type="match status" value="1"/>
</dbReference>
<comment type="catalytic activity">
    <reaction evidence="1">
        <text>Hydrolysis of (1-&gt;3)-beta-D-glucosidic linkages in (1-&gt;3)-beta-D-glucans.</text>
        <dbReference type="EC" id="3.2.1.39"/>
    </reaction>
</comment>
<name>A0AAD4D8I3_9FUNG</name>
<dbReference type="EC" id="3.2.1.39" evidence="3"/>
<evidence type="ECO:0000313" key="12">
    <source>
        <dbReference type="Proteomes" id="UP001194580"/>
    </source>
</evidence>
<evidence type="ECO:0000256" key="6">
    <source>
        <dbReference type="ARBA" id="ARBA00023295"/>
    </source>
</evidence>
<dbReference type="InterPro" id="IPR040720">
    <property type="entry name" value="GH81_C"/>
</dbReference>
<dbReference type="Pfam" id="PF17652">
    <property type="entry name" value="Glyco_hydro81C"/>
    <property type="match status" value="1"/>
</dbReference>
<evidence type="ECO:0000313" key="11">
    <source>
        <dbReference type="EMBL" id="KAG0271850.1"/>
    </source>
</evidence>
<keyword evidence="4" id="KW-0378">Hydrolase</keyword>
<comment type="similarity">
    <text evidence="2">Belongs to the glycosyl hydrolase 81 family.</text>
</comment>
<feature type="domain" description="Glycosyl hydrolase family 81 C-terminal" evidence="10">
    <location>
        <begin position="443"/>
        <end position="790"/>
    </location>
</feature>
<dbReference type="Gene3D" id="1.10.287.1170">
    <property type="entry name" value="glycoside hydrolase family 81 endo-[beta] glucanase"/>
    <property type="match status" value="1"/>
</dbReference>
<keyword evidence="8" id="KW-0624">Polysaccharide degradation</keyword>
<dbReference type="Pfam" id="PF03639">
    <property type="entry name" value="Glyco_hydro_81"/>
    <property type="match status" value="1"/>
</dbReference>
<evidence type="ECO:0000259" key="10">
    <source>
        <dbReference type="Pfam" id="PF17652"/>
    </source>
</evidence>
<comment type="caution">
    <text evidence="11">The sequence shown here is derived from an EMBL/GenBank/DDBJ whole genome shotgun (WGS) entry which is preliminary data.</text>
</comment>
<protein>
    <recommendedName>
        <fullName evidence="3">glucan endo-1,3-beta-D-glucosidase</fullName>
        <ecNumber evidence="3">3.2.1.39</ecNumber>
    </recommendedName>
</protein>
<accession>A0AAD4D8I3</accession>
<dbReference type="GO" id="GO:0009986">
    <property type="term" value="C:cell surface"/>
    <property type="evidence" value="ECO:0007669"/>
    <property type="project" value="TreeGrafter"/>
</dbReference>
<evidence type="ECO:0000259" key="9">
    <source>
        <dbReference type="Pfam" id="PF03639"/>
    </source>
</evidence>
<dbReference type="EMBL" id="JAAAIL010001046">
    <property type="protein sequence ID" value="KAG0271850.1"/>
    <property type="molecule type" value="Genomic_DNA"/>
</dbReference>
<reference evidence="11" key="1">
    <citation type="journal article" date="2020" name="Fungal Divers.">
        <title>Resolving the Mortierellaceae phylogeny through synthesis of multi-gene phylogenetics and phylogenomics.</title>
        <authorList>
            <person name="Vandepol N."/>
            <person name="Liber J."/>
            <person name="Desiro A."/>
            <person name="Na H."/>
            <person name="Kennedy M."/>
            <person name="Barry K."/>
            <person name="Grigoriev I.V."/>
            <person name="Miller A.N."/>
            <person name="O'Donnell K."/>
            <person name="Stajich J.E."/>
            <person name="Bonito G."/>
        </authorList>
    </citation>
    <scope>NUCLEOTIDE SEQUENCE</scope>
    <source>
        <strain evidence="11">NRRL 28262</strain>
    </source>
</reference>
<dbReference type="PANTHER" id="PTHR31983:SF0">
    <property type="entry name" value="GLUCAN ENDO-1,3-BETA-D-GLUCOSIDASE 2"/>
    <property type="match status" value="1"/>
</dbReference>
<dbReference type="GO" id="GO:0052861">
    <property type="term" value="F:endo-1,3(4)-beta-glucanase activity"/>
    <property type="evidence" value="ECO:0007669"/>
    <property type="project" value="InterPro"/>
</dbReference>
<dbReference type="Gene3D" id="1.20.5.420">
    <property type="entry name" value="Immunoglobulin FC, subunit C"/>
    <property type="match status" value="1"/>
</dbReference>
<dbReference type="GO" id="GO:0042973">
    <property type="term" value="F:glucan endo-1,3-beta-D-glucosidase activity"/>
    <property type="evidence" value="ECO:0007669"/>
    <property type="project" value="UniProtKB-EC"/>
</dbReference>
<evidence type="ECO:0000256" key="2">
    <source>
        <dbReference type="ARBA" id="ARBA00010730"/>
    </source>
</evidence>
<dbReference type="PROSITE" id="PS52008">
    <property type="entry name" value="GH81"/>
    <property type="match status" value="1"/>
</dbReference>
<dbReference type="InterPro" id="IPR005200">
    <property type="entry name" value="Endo-beta-glucanase"/>
</dbReference>
<dbReference type="AlphaFoldDB" id="A0AAD4D8I3"/>
<evidence type="ECO:0000256" key="3">
    <source>
        <dbReference type="ARBA" id="ARBA00012780"/>
    </source>
</evidence>
<proteinExistence type="inferred from homology"/>
<evidence type="ECO:0000256" key="8">
    <source>
        <dbReference type="ARBA" id="ARBA00023326"/>
    </source>
</evidence>
<gene>
    <name evidence="11" type="ORF">BGZ95_000280</name>
</gene>
<evidence type="ECO:0000256" key="1">
    <source>
        <dbReference type="ARBA" id="ARBA00000382"/>
    </source>
</evidence>
<dbReference type="GO" id="GO:0000272">
    <property type="term" value="P:polysaccharide catabolic process"/>
    <property type="evidence" value="ECO:0007669"/>
    <property type="project" value="UniProtKB-KW"/>
</dbReference>
<dbReference type="Proteomes" id="UP001194580">
    <property type="component" value="Unassembled WGS sequence"/>
</dbReference>
<organism evidence="11 12">
    <name type="scientific">Linnemannia exigua</name>
    <dbReference type="NCBI Taxonomy" id="604196"/>
    <lineage>
        <taxon>Eukaryota</taxon>
        <taxon>Fungi</taxon>
        <taxon>Fungi incertae sedis</taxon>
        <taxon>Mucoromycota</taxon>
        <taxon>Mortierellomycotina</taxon>
        <taxon>Mortierellomycetes</taxon>
        <taxon>Mortierellales</taxon>
        <taxon>Mortierellaceae</taxon>
        <taxon>Linnemannia</taxon>
    </lineage>
</organism>
<keyword evidence="7" id="KW-0961">Cell wall biogenesis/degradation</keyword>